<dbReference type="EMBL" id="CAJNOK010030036">
    <property type="protein sequence ID" value="CAF1455381.1"/>
    <property type="molecule type" value="Genomic_DNA"/>
</dbReference>
<dbReference type="EMBL" id="CAJOBC010066716">
    <property type="protein sequence ID" value="CAF4228744.1"/>
    <property type="molecule type" value="Genomic_DNA"/>
</dbReference>
<evidence type="ECO:0000313" key="1">
    <source>
        <dbReference type="EMBL" id="CAF1355536.1"/>
    </source>
</evidence>
<name>A0A815HR18_9BILA</name>
<dbReference type="EMBL" id="CAJOBA010051881">
    <property type="protein sequence ID" value="CAF4249420.1"/>
    <property type="molecule type" value="Genomic_DNA"/>
</dbReference>
<dbReference type="Proteomes" id="UP000677228">
    <property type="component" value="Unassembled WGS sequence"/>
</dbReference>
<accession>A0A815HR18</accession>
<dbReference type="Proteomes" id="UP000681722">
    <property type="component" value="Unassembled WGS sequence"/>
</dbReference>
<dbReference type="OrthoDB" id="10049630at2759"/>
<dbReference type="AlphaFoldDB" id="A0A815HR18"/>
<reference evidence="1" key="1">
    <citation type="submission" date="2021-02" db="EMBL/GenBank/DDBJ databases">
        <authorList>
            <person name="Nowell W R."/>
        </authorList>
    </citation>
    <scope>NUCLEOTIDE SEQUENCE</scope>
</reference>
<proteinExistence type="predicted"/>
<dbReference type="EMBL" id="CAJNOQ010015119">
    <property type="protein sequence ID" value="CAF1355536.1"/>
    <property type="molecule type" value="Genomic_DNA"/>
</dbReference>
<evidence type="ECO:0000313" key="5">
    <source>
        <dbReference type="Proteomes" id="UP000663829"/>
    </source>
</evidence>
<dbReference type="Proteomes" id="UP000682733">
    <property type="component" value="Unassembled WGS sequence"/>
</dbReference>
<keyword evidence="5" id="KW-1185">Reference proteome</keyword>
<gene>
    <name evidence="1" type="ORF">GPM918_LOCUS31122</name>
    <name evidence="2" type="ORF">OVA965_LOCUS35010</name>
    <name evidence="3" type="ORF">SRO942_LOCUS31754</name>
    <name evidence="4" type="ORF">TMI583_LOCUS35962</name>
</gene>
<sequence>MMHDENKFLLVRRQLLDQVTTEEHRQAARIAQMFDYDNFPPTIDPLVKSKLLKRQQRANAIFLYYTYEKRFPHYGRTIHRIWNDTFQNTPIEMTRLIAGSRNSPNLTNELVRRNPFIKNRNLDNKKSIMN</sequence>
<dbReference type="Proteomes" id="UP000663829">
    <property type="component" value="Unassembled WGS sequence"/>
</dbReference>
<evidence type="ECO:0000313" key="3">
    <source>
        <dbReference type="EMBL" id="CAF4228744.1"/>
    </source>
</evidence>
<comment type="caution">
    <text evidence="1">The sequence shown here is derived from an EMBL/GenBank/DDBJ whole genome shotgun (WGS) entry which is preliminary data.</text>
</comment>
<evidence type="ECO:0000313" key="2">
    <source>
        <dbReference type="EMBL" id="CAF1455381.1"/>
    </source>
</evidence>
<protein>
    <submittedName>
        <fullName evidence="1">Uncharacterized protein</fullName>
    </submittedName>
</protein>
<evidence type="ECO:0000313" key="4">
    <source>
        <dbReference type="EMBL" id="CAF4249420.1"/>
    </source>
</evidence>
<organism evidence="1 5">
    <name type="scientific">Didymodactylos carnosus</name>
    <dbReference type="NCBI Taxonomy" id="1234261"/>
    <lineage>
        <taxon>Eukaryota</taxon>
        <taxon>Metazoa</taxon>
        <taxon>Spiralia</taxon>
        <taxon>Gnathifera</taxon>
        <taxon>Rotifera</taxon>
        <taxon>Eurotatoria</taxon>
        <taxon>Bdelloidea</taxon>
        <taxon>Philodinida</taxon>
        <taxon>Philodinidae</taxon>
        <taxon>Didymodactylos</taxon>
    </lineage>
</organism>